<keyword evidence="2" id="KW-1185">Reference proteome</keyword>
<dbReference type="EMBL" id="JAMYRI010000001">
    <property type="protein sequence ID" value="MER9282611.1"/>
    <property type="molecule type" value="Genomic_DNA"/>
</dbReference>
<evidence type="ECO:0000313" key="1">
    <source>
        <dbReference type="EMBL" id="MER9282611.1"/>
    </source>
</evidence>
<evidence type="ECO:0000313" key="2">
    <source>
        <dbReference type="Proteomes" id="UP001480082"/>
    </source>
</evidence>
<dbReference type="Proteomes" id="UP001480082">
    <property type="component" value="Unassembled WGS sequence"/>
</dbReference>
<comment type="caution">
    <text evidence="1">The sequence shown here is derived from an EMBL/GenBank/DDBJ whole genome shotgun (WGS) entry which is preliminary data.</text>
</comment>
<gene>
    <name evidence="1" type="ORF">NKI81_01345</name>
</gene>
<protein>
    <submittedName>
        <fullName evidence="1">FAD-binding oxidoreductase</fullName>
    </submittedName>
</protein>
<sequence>MNASVRQGANGISLWHAISRERRKRPVLQGRLDVDLAIVGGGFSGLSTALHAAEKGISVAVLEAEIIAWGATGRNAGFVVPNFARMDPDSILAHLGAERGERLIDFAAGSADHVFDLIRRHGIDCDAVQNGWIQPAHSPAALEKVRSRADQWARRGRPVVTLDRQEVEALTGARGYVGGWTDRSGGVLNPVAYALGLADGAEKAGAKIFEHTPVASIDRVADGWALQTRLGLVRAAKVLVATNAYGGSLDPLLGRTYIPLKVFQIATAPLPHEIRTRLLPGGQGVGDTRRNLFTFRFDADNRLISGGMHILGAGANTRVPQTIWRRLGRRLDLPDLPPLAYGWSGMAAVEPDFLPHLLDLGPGLIAGRACNGRGIAMTTAMGKVLADWAAGAGARDLPVPFAPPAPIPFHALLRHAPNMLLGWSILRDRMDETA</sequence>
<name>A0ACC6SSC8_9HYPH</name>
<reference evidence="1 2" key="1">
    <citation type="journal article" date="2024" name="Proc. Natl. Acad. Sci. U.S.A.">
        <title>The evolutionary genomics of adaptation to stress in wild rhizobium bacteria.</title>
        <authorList>
            <person name="Kehlet-Delgado H."/>
            <person name="Montoya A.P."/>
            <person name="Jensen K.T."/>
            <person name="Wendlandt C.E."/>
            <person name="Dexheimer C."/>
            <person name="Roberts M."/>
            <person name="Torres Martinez L."/>
            <person name="Friesen M.L."/>
            <person name="Griffitts J.S."/>
            <person name="Porter S.S."/>
        </authorList>
    </citation>
    <scope>NUCLEOTIDE SEQUENCE [LARGE SCALE GENOMIC DNA]</scope>
    <source>
        <strain evidence="1 2">M0468</strain>
    </source>
</reference>
<organism evidence="1 2">
    <name type="scientific">Mesorhizobium australicum</name>
    <dbReference type="NCBI Taxonomy" id="536018"/>
    <lineage>
        <taxon>Bacteria</taxon>
        <taxon>Pseudomonadati</taxon>
        <taxon>Pseudomonadota</taxon>
        <taxon>Alphaproteobacteria</taxon>
        <taxon>Hyphomicrobiales</taxon>
        <taxon>Phyllobacteriaceae</taxon>
        <taxon>Mesorhizobium</taxon>
    </lineage>
</organism>
<accession>A0ACC6SSC8</accession>
<proteinExistence type="predicted"/>